<name>A0ABM8TPH6_9BURK</name>
<dbReference type="Proteomes" id="UP000672657">
    <property type="component" value="Unassembled WGS sequence"/>
</dbReference>
<dbReference type="InterPro" id="IPR032708">
    <property type="entry name" value="McjB_C"/>
</dbReference>
<sequence length="228" mass="26071">MLTFRESVHHLLLNGEMTILDELNDTYVLLDSESTQQLVAAIIGASESLPSIAIDLIADGVLERSAHHQFISTVASHDIGVGNYEWRLSSFFRNARAKLPLTTRALFLLLIIKLQIRIYGFHDCLSRMRRKKRWIQKRATARQRLDSDFAERAAKAFEIAARLVPFRTECLEFSAALFHLLLSRGLLPSFVIGIQRYDFLAHAWVELDDKVIGDAWFLPERLPAIVRI</sequence>
<reference evidence="2 3" key="1">
    <citation type="submission" date="2021-03" db="EMBL/GenBank/DDBJ databases">
        <authorList>
            <person name="Peeters C."/>
        </authorList>
    </citation>
    <scope>NUCLEOTIDE SEQUENCE [LARGE SCALE GENOMIC DNA]</scope>
    <source>
        <strain evidence="2 3">LMG 26411</strain>
    </source>
</reference>
<keyword evidence="3" id="KW-1185">Reference proteome</keyword>
<dbReference type="NCBIfam" id="NF033537">
    <property type="entry name" value="lasso_biosyn_B2"/>
    <property type="match status" value="1"/>
</dbReference>
<gene>
    <name evidence="2" type="ORF">LMG26411_05494</name>
</gene>
<feature type="domain" description="Microcin J25-processing protein McjB C-terminal" evidence="1">
    <location>
        <begin position="114"/>
        <end position="216"/>
    </location>
</feature>
<protein>
    <recommendedName>
        <fullName evidence="1">Microcin J25-processing protein McjB C-terminal domain-containing protein</fullName>
    </recommendedName>
</protein>
<evidence type="ECO:0000313" key="2">
    <source>
        <dbReference type="EMBL" id="CAG2157208.1"/>
    </source>
</evidence>
<evidence type="ECO:0000313" key="3">
    <source>
        <dbReference type="Proteomes" id="UP000672657"/>
    </source>
</evidence>
<dbReference type="InterPro" id="IPR053521">
    <property type="entry name" value="McjB-like"/>
</dbReference>
<dbReference type="EMBL" id="CAJPVI010000040">
    <property type="protein sequence ID" value="CAG2157208.1"/>
    <property type="molecule type" value="Genomic_DNA"/>
</dbReference>
<dbReference type="Pfam" id="PF13471">
    <property type="entry name" value="Transglut_core3"/>
    <property type="match status" value="1"/>
</dbReference>
<comment type="caution">
    <text evidence="2">The sequence shown here is derived from an EMBL/GenBank/DDBJ whole genome shotgun (WGS) entry which is preliminary data.</text>
</comment>
<organism evidence="2 3">
    <name type="scientific">Cupriavidus numazuensis</name>
    <dbReference type="NCBI Taxonomy" id="221992"/>
    <lineage>
        <taxon>Bacteria</taxon>
        <taxon>Pseudomonadati</taxon>
        <taxon>Pseudomonadota</taxon>
        <taxon>Betaproteobacteria</taxon>
        <taxon>Burkholderiales</taxon>
        <taxon>Burkholderiaceae</taxon>
        <taxon>Cupriavidus</taxon>
    </lineage>
</organism>
<proteinExistence type="predicted"/>
<accession>A0ABM8TPH6</accession>
<evidence type="ECO:0000259" key="1">
    <source>
        <dbReference type="Pfam" id="PF13471"/>
    </source>
</evidence>